<dbReference type="Gene3D" id="2.60.420.10">
    <property type="entry name" value="Maltose phosphorylase, domain 3"/>
    <property type="match status" value="1"/>
</dbReference>
<dbReference type="EMBL" id="BARV01032363">
    <property type="protein sequence ID" value="GAI33615.1"/>
    <property type="molecule type" value="Genomic_DNA"/>
</dbReference>
<sequence>MHKTEPYVYAQMISGKDAFKPGEAKNSWLTGTAAWNYYAITQFIIGIKPDYDGLGIDPCIPKDWDCFEVTRKFRGATYHILVRNPEHVNKGVRQIKVDGHEIDGQLLPIMDANGVHEVEVLMG</sequence>
<dbReference type="InterPro" id="IPR012341">
    <property type="entry name" value="6hp_glycosidase-like_sf"/>
</dbReference>
<dbReference type="SUPFAM" id="SSF48208">
    <property type="entry name" value="Six-hairpin glycosidases"/>
    <property type="match status" value="1"/>
</dbReference>
<dbReference type="PANTHER" id="PTHR37469:SF2">
    <property type="entry name" value="CELLOBIONIC ACID PHOSPHORYLASE"/>
    <property type="match status" value="1"/>
</dbReference>
<keyword evidence="2" id="KW-0808">Transferase</keyword>
<dbReference type="Pfam" id="PF17167">
    <property type="entry name" value="Glyco_hydro_94"/>
    <property type="match status" value="1"/>
</dbReference>
<gene>
    <name evidence="4" type="ORF">S06H3_51040</name>
</gene>
<organism evidence="4">
    <name type="scientific">marine sediment metagenome</name>
    <dbReference type="NCBI Taxonomy" id="412755"/>
    <lineage>
        <taxon>unclassified sequences</taxon>
        <taxon>metagenomes</taxon>
        <taxon>ecological metagenomes</taxon>
    </lineage>
</organism>
<comment type="caution">
    <text evidence="4">The sequence shown here is derived from an EMBL/GenBank/DDBJ whole genome shotgun (WGS) entry which is preliminary data.</text>
</comment>
<dbReference type="InterPro" id="IPR008928">
    <property type="entry name" value="6-hairpin_glycosidase_sf"/>
</dbReference>
<dbReference type="GO" id="GO:0005975">
    <property type="term" value="P:carbohydrate metabolic process"/>
    <property type="evidence" value="ECO:0007669"/>
    <property type="project" value="InterPro"/>
</dbReference>
<reference evidence="4" key="1">
    <citation type="journal article" date="2014" name="Front. Microbiol.">
        <title>High frequency of phylogenetically diverse reductive dehalogenase-homologous genes in deep subseafloor sedimentary metagenomes.</title>
        <authorList>
            <person name="Kawai M."/>
            <person name="Futagami T."/>
            <person name="Toyoda A."/>
            <person name="Takaki Y."/>
            <person name="Nishi S."/>
            <person name="Hori S."/>
            <person name="Arai W."/>
            <person name="Tsubouchi T."/>
            <person name="Morono Y."/>
            <person name="Uchiyama I."/>
            <person name="Ito T."/>
            <person name="Fujiyama A."/>
            <person name="Inagaki F."/>
            <person name="Takami H."/>
        </authorList>
    </citation>
    <scope>NUCLEOTIDE SEQUENCE</scope>
    <source>
        <strain evidence="4">Expedition CK06-06</strain>
    </source>
</reference>
<evidence type="ECO:0000259" key="3">
    <source>
        <dbReference type="Pfam" id="PF17167"/>
    </source>
</evidence>
<accession>X1P3J2</accession>
<dbReference type="InterPro" id="IPR052047">
    <property type="entry name" value="GH94_Enzymes"/>
</dbReference>
<dbReference type="Gene3D" id="1.50.10.10">
    <property type="match status" value="1"/>
</dbReference>
<evidence type="ECO:0000256" key="1">
    <source>
        <dbReference type="ARBA" id="ARBA00022676"/>
    </source>
</evidence>
<keyword evidence="1" id="KW-0328">Glycosyltransferase</keyword>
<feature type="domain" description="Glycosyl hydrolase 94 catalytic" evidence="3">
    <location>
        <begin position="2"/>
        <end position="46"/>
    </location>
</feature>
<dbReference type="InterPro" id="IPR033432">
    <property type="entry name" value="GH94_catalytic"/>
</dbReference>
<dbReference type="AlphaFoldDB" id="X1P3J2"/>
<evidence type="ECO:0000256" key="2">
    <source>
        <dbReference type="ARBA" id="ARBA00022679"/>
    </source>
</evidence>
<name>X1P3J2_9ZZZZ</name>
<evidence type="ECO:0000313" key="4">
    <source>
        <dbReference type="EMBL" id="GAI33615.1"/>
    </source>
</evidence>
<protein>
    <recommendedName>
        <fullName evidence="3">Glycosyl hydrolase 94 catalytic domain-containing protein</fullName>
    </recommendedName>
</protein>
<dbReference type="GO" id="GO:0016757">
    <property type="term" value="F:glycosyltransferase activity"/>
    <property type="evidence" value="ECO:0007669"/>
    <property type="project" value="UniProtKB-KW"/>
</dbReference>
<dbReference type="PANTHER" id="PTHR37469">
    <property type="entry name" value="CELLOBIONIC ACID PHOSPHORYLASE-RELATED"/>
    <property type="match status" value="1"/>
</dbReference>
<proteinExistence type="predicted"/>